<feature type="transmembrane region" description="Helical" evidence="5">
    <location>
        <begin position="259"/>
        <end position="278"/>
    </location>
</feature>
<dbReference type="EMBL" id="JACHKF010000001">
    <property type="protein sequence ID" value="MBB6569932.1"/>
    <property type="molecule type" value="Genomic_DNA"/>
</dbReference>
<sequence length="365" mass="38717">MTAYWLPRNLHPAAWWLWALGLATAASRTTNPMLLALILSVVIFVVINRRSDAPWAVAFRLYLSLGAFIVVMRVVYRIIFGGGEGDQILFTLPEIPLPAWAAGIRLFGQVTLESLLGGAYDGLRLATMLICVGAANALANPKRLLKSVPSALYEAGSAVVVAVSVFPQLAESVVRVGRARRLRGSTERGIRAFRAVAIPVLEDALDRSLRLAAAMDSRGYGRSGALTGGARAVTGALLVTGLIGICVGVYGVLDGTTPRYLAGPMLAIGVAIAATGMYSAGRRVHRTMYRPDHWRLAELVAAGCGIVAAIVLFRSSSVDPANLNPSLRPLAWPEVDLLPAVGVLIALLPAWLVPPAANDLEEAGR</sequence>
<dbReference type="EMBL" id="JABJRC010000002">
    <property type="protein sequence ID" value="NOL40244.1"/>
    <property type="molecule type" value="Genomic_DNA"/>
</dbReference>
<evidence type="ECO:0000256" key="4">
    <source>
        <dbReference type="ARBA" id="ARBA00023136"/>
    </source>
</evidence>
<feature type="transmembrane region" description="Helical" evidence="5">
    <location>
        <begin position="299"/>
        <end position="317"/>
    </location>
</feature>
<dbReference type="Proteomes" id="UP000534306">
    <property type="component" value="Unassembled WGS sequence"/>
</dbReference>
<dbReference type="Pfam" id="PF02361">
    <property type="entry name" value="CbiQ"/>
    <property type="match status" value="1"/>
</dbReference>
<evidence type="ECO:0000256" key="5">
    <source>
        <dbReference type="SAM" id="Phobius"/>
    </source>
</evidence>
<dbReference type="PANTHER" id="PTHR33514:SF15">
    <property type="entry name" value="COBALT TRANSPORT PROTEIN"/>
    <property type="match status" value="1"/>
</dbReference>
<name>A0A7Y4KX13_9ACTN</name>
<feature type="transmembrane region" description="Helical" evidence="5">
    <location>
        <begin position="337"/>
        <end position="357"/>
    </location>
</feature>
<evidence type="ECO:0000313" key="9">
    <source>
        <dbReference type="Proteomes" id="UP000553957"/>
    </source>
</evidence>
<evidence type="ECO:0000256" key="1">
    <source>
        <dbReference type="ARBA" id="ARBA00004141"/>
    </source>
</evidence>
<keyword evidence="8" id="KW-1185">Reference proteome</keyword>
<comment type="subcellular location">
    <subcellularLocation>
        <location evidence="1">Membrane</location>
        <topology evidence="1">Multi-pass membrane protein</topology>
    </subcellularLocation>
</comment>
<dbReference type="PANTHER" id="PTHR33514">
    <property type="entry name" value="PROTEIN ABCI12, CHLOROPLASTIC"/>
    <property type="match status" value="1"/>
</dbReference>
<accession>A0A7Y4KX13</accession>
<dbReference type="GO" id="GO:0005886">
    <property type="term" value="C:plasma membrane"/>
    <property type="evidence" value="ECO:0007669"/>
    <property type="project" value="TreeGrafter"/>
</dbReference>
<reference evidence="6 9" key="2">
    <citation type="submission" date="2020-08" db="EMBL/GenBank/DDBJ databases">
        <title>Sequencing the genomes of 1000 actinobacteria strains.</title>
        <authorList>
            <person name="Klenk H.-P."/>
        </authorList>
    </citation>
    <scope>NUCLEOTIDE SEQUENCE [LARGE SCALE GENOMIC DNA]</scope>
    <source>
        <strain evidence="6 9">DSM 15626</strain>
    </source>
</reference>
<gene>
    <name evidence="6" type="ORF">HNR71_005569</name>
    <name evidence="7" type="ORF">HPO96_08310</name>
</gene>
<protein>
    <submittedName>
        <fullName evidence="6">Energy-coupling factor transport system permease protein</fullName>
    </submittedName>
    <submittedName>
        <fullName evidence="7">Energy-coupling factor transporter transmembrane protein EcfT</fullName>
    </submittedName>
</protein>
<dbReference type="CDD" id="cd16914">
    <property type="entry name" value="EcfT"/>
    <property type="match status" value="1"/>
</dbReference>
<evidence type="ECO:0000313" key="8">
    <source>
        <dbReference type="Proteomes" id="UP000534306"/>
    </source>
</evidence>
<dbReference type="Proteomes" id="UP000553957">
    <property type="component" value="Unassembled WGS sequence"/>
</dbReference>
<proteinExistence type="predicted"/>
<dbReference type="RefSeq" id="WP_171672632.1">
    <property type="nucleotide sequence ID" value="NZ_BAAAGT010000002.1"/>
</dbReference>
<evidence type="ECO:0000256" key="2">
    <source>
        <dbReference type="ARBA" id="ARBA00022692"/>
    </source>
</evidence>
<keyword evidence="3 5" id="KW-1133">Transmembrane helix</keyword>
<evidence type="ECO:0000313" key="7">
    <source>
        <dbReference type="EMBL" id="NOL40244.1"/>
    </source>
</evidence>
<keyword evidence="4 5" id="KW-0472">Membrane</keyword>
<feature type="transmembrane region" description="Helical" evidence="5">
    <location>
        <begin position="232"/>
        <end position="253"/>
    </location>
</feature>
<keyword evidence="2 5" id="KW-0812">Transmembrane</keyword>
<organism evidence="7 8">
    <name type="scientific">Kribbella sandramycini</name>
    <dbReference type="NCBI Taxonomy" id="60450"/>
    <lineage>
        <taxon>Bacteria</taxon>
        <taxon>Bacillati</taxon>
        <taxon>Actinomycetota</taxon>
        <taxon>Actinomycetes</taxon>
        <taxon>Propionibacteriales</taxon>
        <taxon>Kribbellaceae</taxon>
        <taxon>Kribbella</taxon>
    </lineage>
</organism>
<reference evidence="7 8" key="1">
    <citation type="submission" date="2020-05" db="EMBL/GenBank/DDBJ databases">
        <title>Genome sequence of Kribbella sandramycini ATCC 39419.</title>
        <authorList>
            <person name="Maclea K.S."/>
            <person name="Fair J.L."/>
        </authorList>
    </citation>
    <scope>NUCLEOTIDE SEQUENCE [LARGE SCALE GENOMIC DNA]</scope>
    <source>
        <strain evidence="7 8">ATCC 39419</strain>
    </source>
</reference>
<feature type="transmembrane region" description="Helical" evidence="5">
    <location>
        <begin position="123"/>
        <end position="139"/>
    </location>
</feature>
<dbReference type="AlphaFoldDB" id="A0A7Y4KX13"/>
<comment type="caution">
    <text evidence="7">The sequence shown here is derived from an EMBL/GenBank/DDBJ whole genome shotgun (WGS) entry which is preliminary data.</text>
</comment>
<feature type="transmembrane region" description="Helical" evidence="5">
    <location>
        <begin position="59"/>
        <end position="79"/>
    </location>
</feature>
<evidence type="ECO:0000313" key="6">
    <source>
        <dbReference type="EMBL" id="MBB6569932.1"/>
    </source>
</evidence>
<evidence type="ECO:0000256" key="3">
    <source>
        <dbReference type="ARBA" id="ARBA00022989"/>
    </source>
</evidence>
<feature type="transmembrane region" description="Helical" evidence="5">
    <location>
        <begin position="15"/>
        <end position="47"/>
    </location>
</feature>
<dbReference type="InterPro" id="IPR003339">
    <property type="entry name" value="ABC/ECF_trnsptr_transmembrane"/>
</dbReference>